<protein>
    <recommendedName>
        <fullName evidence="7">Chitin-binding type-2 domain-containing protein</fullName>
    </recommendedName>
</protein>
<dbReference type="PROSITE" id="PS50940">
    <property type="entry name" value="CHIT_BIND_II"/>
    <property type="match status" value="1"/>
</dbReference>
<dbReference type="FunFam" id="2.20.100.10:FF:000001">
    <property type="entry name" value="semaphorin-5A isoform X1"/>
    <property type="match status" value="13"/>
</dbReference>
<dbReference type="GO" id="GO:0005576">
    <property type="term" value="C:extracellular region"/>
    <property type="evidence" value="ECO:0007669"/>
    <property type="project" value="InterPro"/>
</dbReference>
<evidence type="ECO:0000313" key="9">
    <source>
        <dbReference type="Proteomes" id="UP000245119"/>
    </source>
</evidence>
<dbReference type="InterPro" id="IPR002557">
    <property type="entry name" value="Chitin-bd_dom"/>
</dbReference>
<name>A0A2T7P2F0_POMCA</name>
<dbReference type="SUPFAM" id="SSF57625">
    <property type="entry name" value="Invertebrate chitin-binding proteins"/>
    <property type="match status" value="1"/>
</dbReference>
<dbReference type="OrthoDB" id="10028859at2759"/>
<proteinExistence type="predicted"/>
<dbReference type="SMART" id="SM00494">
    <property type="entry name" value="ChtBD2"/>
    <property type="match status" value="2"/>
</dbReference>
<sequence length="1361" mass="149321">MAQAKSAHKYSNYVYECVHVWVCMCAENCVNTDKCCHSRDPALGRAVEEMTELAKEMYDIFLESCSSCPRDGGWSEWCEWGSCSVSCGEGTRTRRRQCDSPTPKANGRPCQGLAMDSIPCSGPACCIDGNWAAWSSWSSCPVTCGRGSVDRYRTCSNPAPNYCGQTCPGLAREARSCEVGDCCVDGNWADWSSWSSCPVTCGRGTVDRYRTCNNPSPNYCGQTCPGPSRDMRACEVGDCCVDGEWGSWLSWSACSATCGSGSQSRMRRCDSPSPNFCGRRCPGPASEMKTCVSERDCCVDGNWGQWDPWSPCSASCGLAVRERERRCNNPAPNYCGQSCPGFDVQEETCSRLPACAPTRVLAVRLGPEGPPGHQDQIPRVTSTFLLYFSVAFAVLSGDDDIGGGGVDGNWADWSSWSSCPVTCGRGTVDRYRTCSNPAPNYCGQTCPGPSRDMRACELERVVDGQWGEWWRWSSCSATCERGTRERTRSCDSPSPNVCGRTCPGPKVERDTCDTGIPCAPVCVDGNWGQWERWGGCSVTCGQGIRDRRRQCDSPAPNFCGQSCPGSGVDRGTCDTRVPCPPDCVDGNWGQWERWGGCSATCGQGSRDRRRQCDSPAPNFCGQSCPGSGVDRDTCDTRVPCPPECVNGNWGLWGTWSACPVTCGQAQRERRRQCDSPSPNFCGETCPGLPVERIQFRCGPDEVAGNWESWQAWGACSVTCGRGQQLRRRVCDVAELNECVRPCPGSEMERRECGRDCCVDGNWGQWERWGGCSVTCGQGSRERRRQCDSPAPNFCGQSCPGSGVDRDTCDTRVPCQPYCVDGNWGLWESWGACPVTCGLSQRERRRVCDSPPPNVCGKTCPGPSFERASHSCGPMEVDGNWGSWSTWSPCPVTCGQGQRERRRLCDSPSPNVCGRTCPGPSLERTVQLCGPEQVDGQWGMWGSWSACPVTCGMGQVERRRFCDAPAPNACGRSCPGPAIEQNRKQCGPEAIDGNWGSWEQWGACSATCGFGRQNRRRRCDSPSASECGRPCRGSDVDIQECNLRPCCAERQWSTWTQWSACSATCGPGTRTRQRTCQSVGFGEDCEPLARVRRSRQLGARVSGNANHVRYTNWEPWCPCDCRKGISSRRRTCVDSSGNKVDIQNCGSAQSREERKCDVREVCPVCVFNCTNRLDGNYTSCSSCQDYVQCRSGQLSLFSCTADRGERHEWDAFIGKCRPGDSPSCSLQPCVSSCVEREDGPAPSCFGCSSYLQCQRGRDTELNCPPDQEFNAHSGQCERAMSPTCIRPIIRRAEFMFGDAPADSYFNMEEEDAEDRYEELLKETGVIATLGRDNQDARTLFNPSKTDDKDDELDNRIAVVDDG</sequence>
<evidence type="ECO:0000256" key="4">
    <source>
        <dbReference type="ARBA" id="ARBA00022737"/>
    </source>
</evidence>
<evidence type="ECO:0000313" key="8">
    <source>
        <dbReference type="EMBL" id="PVD27602.1"/>
    </source>
</evidence>
<dbReference type="Proteomes" id="UP000245119">
    <property type="component" value="Linkage Group LG7"/>
</dbReference>
<dbReference type="PANTHER" id="PTHR22906">
    <property type="entry name" value="PROPERDIN"/>
    <property type="match status" value="1"/>
</dbReference>
<dbReference type="SMART" id="SM00209">
    <property type="entry name" value="TSP1"/>
    <property type="match status" value="18"/>
</dbReference>
<accession>A0A2T7P2F0</accession>
<evidence type="ECO:0000256" key="6">
    <source>
        <dbReference type="SAM" id="MobiDB-lite"/>
    </source>
</evidence>
<evidence type="ECO:0000256" key="5">
    <source>
        <dbReference type="ARBA" id="ARBA00023157"/>
    </source>
</evidence>
<evidence type="ECO:0000256" key="2">
    <source>
        <dbReference type="ARBA" id="ARBA00022525"/>
    </source>
</evidence>
<gene>
    <name evidence="8" type="ORF">C0Q70_12766</name>
</gene>
<dbReference type="InterPro" id="IPR036383">
    <property type="entry name" value="TSP1_rpt_sf"/>
</dbReference>
<dbReference type="PROSITE" id="PS50092">
    <property type="entry name" value="TSP1"/>
    <property type="match status" value="17"/>
</dbReference>
<dbReference type="InterPro" id="IPR036508">
    <property type="entry name" value="Chitin-bd_dom_sf"/>
</dbReference>
<evidence type="ECO:0000256" key="1">
    <source>
        <dbReference type="ARBA" id="ARBA00004613"/>
    </source>
</evidence>
<evidence type="ECO:0000259" key="7">
    <source>
        <dbReference type="PROSITE" id="PS50940"/>
    </source>
</evidence>
<comment type="caution">
    <text evidence="8">The sequence shown here is derived from an EMBL/GenBank/DDBJ whole genome shotgun (WGS) entry which is preliminary data.</text>
</comment>
<dbReference type="InterPro" id="IPR000884">
    <property type="entry name" value="TSP1_rpt"/>
</dbReference>
<comment type="subcellular location">
    <subcellularLocation>
        <location evidence="1">Secreted</location>
    </subcellularLocation>
</comment>
<dbReference type="Gene3D" id="2.20.100.10">
    <property type="entry name" value="Thrombospondin type-1 (TSP1) repeat"/>
    <property type="match status" value="17"/>
</dbReference>
<dbReference type="InterPro" id="IPR052065">
    <property type="entry name" value="Compl_asym_regulator"/>
</dbReference>
<reference evidence="8 9" key="1">
    <citation type="submission" date="2018-04" db="EMBL/GenBank/DDBJ databases">
        <title>The genome of golden apple snail Pomacea canaliculata provides insight into stress tolerance and invasive adaptation.</title>
        <authorList>
            <person name="Liu C."/>
            <person name="Liu B."/>
            <person name="Ren Y."/>
            <person name="Zhang Y."/>
            <person name="Wang H."/>
            <person name="Li S."/>
            <person name="Jiang F."/>
            <person name="Yin L."/>
            <person name="Zhang G."/>
            <person name="Qian W."/>
            <person name="Fan W."/>
        </authorList>
    </citation>
    <scope>NUCLEOTIDE SEQUENCE [LARGE SCALE GENOMIC DNA]</scope>
    <source>
        <strain evidence="8">SZHN2017</strain>
        <tissue evidence="8">Muscle</tissue>
    </source>
</reference>
<dbReference type="EMBL" id="PZQS01000007">
    <property type="protein sequence ID" value="PVD27602.1"/>
    <property type="molecule type" value="Genomic_DNA"/>
</dbReference>
<keyword evidence="4" id="KW-0677">Repeat</keyword>
<dbReference type="GO" id="GO:0008061">
    <property type="term" value="F:chitin binding"/>
    <property type="evidence" value="ECO:0007669"/>
    <property type="project" value="InterPro"/>
</dbReference>
<evidence type="ECO:0000256" key="3">
    <source>
        <dbReference type="ARBA" id="ARBA00022729"/>
    </source>
</evidence>
<dbReference type="STRING" id="400727.A0A2T7P2F0"/>
<keyword evidence="3" id="KW-0732">Signal</keyword>
<dbReference type="PANTHER" id="PTHR22906:SF43">
    <property type="entry name" value="PROPERDIN"/>
    <property type="match status" value="1"/>
</dbReference>
<keyword evidence="9" id="KW-1185">Reference proteome</keyword>
<keyword evidence="2" id="KW-0964">Secreted</keyword>
<dbReference type="PRINTS" id="PR01705">
    <property type="entry name" value="TSP1REPEAT"/>
</dbReference>
<feature type="region of interest" description="Disordered" evidence="6">
    <location>
        <begin position="1331"/>
        <end position="1361"/>
    </location>
</feature>
<feature type="domain" description="Chitin-binding type-2" evidence="7">
    <location>
        <begin position="1229"/>
        <end position="1285"/>
    </location>
</feature>
<dbReference type="SUPFAM" id="SSF82895">
    <property type="entry name" value="TSP-1 type 1 repeat"/>
    <property type="match status" value="17"/>
</dbReference>
<organism evidence="8 9">
    <name type="scientific">Pomacea canaliculata</name>
    <name type="common">Golden apple snail</name>
    <dbReference type="NCBI Taxonomy" id="400727"/>
    <lineage>
        <taxon>Eukaryota</taxon>
        <taxon>Metazoa</taxon>
        <taxon>Spiralia</taxon>
        <taxon>Lophotrochozoa</taxon>
        <taxon>Mollusca</taxon>
        <taxon>Gastropoda</taxon>
        <taxon>Caenogastropoda</taxon>
        <taxon>Architaenioglossa</taxon>
        <taxon>Ampullarioidea</taxon>
        <taxon>Ampullariidae</taxon>
        <taxon>Pomacea</taxon>
    </lineage>
</organism>
<keyword evidence="5" id="KW-1015">Disulfide bond</keyword>
<dbReference type="Pfam" id="PF00090">
    <property type="entry name" value="TSP_1"/>
    <property type="match status" value="17"/>
</dbReference>